<dbReference type="PROSITE" id="PS50293">
    <property type="entry name" value="TPR_REGION"/>
    <property type="match status" value="1"/>
</dbReference>
<comment type="caution">
    <text evidence="4">The sequence shown here is derived from an EMBL/GenBank/DDBJ whole genome shotgun (WGS) entry which is preliminary data.</text>
</comment>
<proteinExistence type="predicted"/>
<dbReference type="SMART" id="SM00028">
    <property type="entry name" value="TPR"/>
    <property type="match status" value="10"/>
</dbReference>
<dbReference type="Proteomes" id="UP001597299">
    <property type="component" value="Unassembled WGS sequence"/>
</dbReference>
<accession>A0ABW4YVK4</accession>
<dbReference type="RefSeq" id="WP_246548937.1">
    <property type="nucleotide sequence ID" value="NZ_JAHBGB010000033.1"/>
</dbReference>
<dbReference type="EMBL" id="JBHUHD010000001">
    <property type="protein sequence ID" value="MFD2140084.1"/>
    <property type="molecule type" value="Genomic_DNA"/>
</dbReference>
<name>A0ABW4YVK4_9HYPH</name>
<keyword evidence="5" id="KW-1185">Reference proteome</keyword>
<sequence>MTFRRSSLRPGVAVLALLTALGGAHAAKAEAPSAALIARSSPAGNYLAARLALAERDTGAAAAYYRALVKVFPRNGEILERAFLTLLADGSIDEAVELAQRIVRIDPEHSLARLVLGVKAIKTKQYVTARSNLRRAGDGAIAELNSTLLSAWAQFGSGNARQAVAAIDALQGPEWYQGFKALHAGLILDAAGQRKEAGQRLEQALKVDPRSLRVVDAYARWASRSGNKKLAVETYEAYDKVAPDDPLVARAMAQLDAGKTLPPLIDTPQAGAAEVMYGLGAALGRQGGEDLAMVYLQLGRWLDPSHPLIEVTLADLFESLNKHDEAIALFRAVPADSPLKLNADIQLGINLNAAGQKDEAEKTLEEALARNPKDLRAMMALGDVLRANEQFEKSVEVYTKAIDHIGTPTDKNWMLFYFRGIGYERTKQWAKSEADLKKALELRPDQPHVLNYLGYSWIDQGVNLDEGMEMIRKAVTLRPDDGYFIDSLGWAYYRIGKYDDAVRELERAVELKPNEAVINDHLGDAYWKVGRHLEARFKWNHARDLNPEPADLAKIERKIAVGLDEAQKTEAAQNNATTEKPVAPPAAEKPAGQGG</sequence>
<evidence type="ECO:0000313" key="4">
    <source>
        <dbReference type="EMBL" id="MFD2140084.1"/>
    </source>
</evidence>
<feature type="compositionally biased region" description="Low complexity" evidence="2">
    <location>
        <begin position="576"/>
        <end position="595"/>
    </location>
</feature>
<dbReference type="PANTHER" id="PTHR12558:SF13">
    <property type="entry name" value="CELL DIVISION CYCLE PROTEIN 27 HOMOLOG"/>
    <property type="match status" value="1"/>
</dbReference>
<feature type="region of interest" description="Disordered" evidence="2">
    <location>
        <begin position="566"/>
        <end position="595"/>
    </location>
</feature>
<gene>
    <name evidence="4" type="ORF">ACFSNC_06720</name>
</gene>
<evidence type="ECO:0000256" key="3">
    <source>
        <dbReference type="SAM" id="SignalP"/>
    </source>
</evidence>
<evidence type="ECO:0000256" key="2">
    <source>
        <dbReference type="SAM" id="MobiDB-lite"/>
    </source>
</evidence>
<evidence type="ECO:0000313" key="5">
    <source>
        <dbReference type="Proteomes" id="UP001597299"/>
    </source>
</evidence>
<dbReference type="Pfam" id="PF13414">
    <property type="entry name" value="TPR_11"/>
    <property type="match status" value="1"/>
</dbReference>
<dbReference type="PROSITE" id="PS50005">
    <property type="entry name" value="TPR"/>
    <property type="match status" value="2"/>
</dbReference>
<organism evidence="4 5">
    <name type="scientific">Ancylobacter oerskovii</name>
    <dbReference type="NCBI Taxonomy" id="459519"/>
    <lineage>
        <taxon>Bacteria</taxon>
        <taxon>Pseudomonadati</taxon>
        <taxon>Pseudomonadota</taxon>
        <taxon>Alphaproteobacteria</taxon>
        <taxon>Hyphomicrobiales</taxon>
        <taxon>Xanthobacteraceae</taxon>
        <taxon>Ancylobacter</taxon>
    </lineage>
</organism>
<keyword evidence="3" id="KW-0732">Signal</keyword>
<feature type="chain" id="PRO_5046008417" evidence="3">
    <location>
        <begin position="27"/>
        <end position="595"/>
    </location>
</feature>
<keyword evidence="1" id="KW-0802">TPR repeat</keyword>
<dbReference type="SUPFAM" id="SSF48452">
    <property type="entry name" value="TPR-like"/>
    <property type="match status" value="3"/>
</dbReference>
<reference evidence="5" key="1">
    <citation type="journal article" date="2019" name="Int. J. Syst. Evol. Microbiol.">
        <title>The Global Catalogue of Microorganisms (GCM) 10K type strain sequencing project: providing services to taxonomists for standard genome sequencing and annotation.</title>
        <authorList>
            <consortium name="The Broad Institute Genomics Platform"/>
            <consortium name="The Broad Institute Genome Sequencing Center for Infectious Disease"/>
            <person name="Wu L."/>
            <person name="Ma J."/>
        </authorList>
    </citation>
    <scope>NUCLEOTIDE SEQUENCE [LARGE SCALE GENOMIC DNA]</scope>
    <source>
        <strain evidence="5">CCM 7435</strain>
    </source>
</reference>
<dbReference type="InterPro" id="IPR019734">
    <property type="entry name" value="TPR_rpt"/>
</dbReference>
<dbReference type="Pfam" id="PF14559">
    <property type="entry name" value="TPR_19"/>
    <property type="match status" value="1"/>
</dbReference>
<feature type="signal peptide" evidence="3">
    <location>
        <begin position="1"/>
        <end position="26"/>
    </location>
</feature>
<dbReference type="InterPro" id="IPR011990">
    <property type="entry name" value="TPR-like_helical_dom_sf"/>
</dbReference>
<dbReference type="PANTHER" id="PTHR12558">
    <property type="entry name" value="CELL DIVISION CYCLE 16,23,27"/>
    <property type="match status" value="1"/>
</dbReference>
<protein>
    <submittedName>
        <fullName evidence="4">Tetratricopeptide repeat protein</fullName>
    </submittedName>
</protein>
<evidence type="ECO:0000256" key="1">
    <source>
        <dbReference type="PROSITE-ProRule" id="PRU00339"/>
    </source>
</evidence>
<feature type="repeat" description="TPR" evidence="1">
    <location>
        <begin position="482"/>
        <end position="515"/>
    </location>
</feature>
<dbReference type="Gene3D" id="1.25.40.10">
    <property type="entry name" value="Tetratricopeptide repeat domain"/>
    <property type="match status" value="2"/>
</dbReference>
<feature type="repeat" description="TPR" evidence="1">
    <location>
        <begin position="341"/>
        <end position="374"/>
    </location>
</feature>
<dbReference type="Pfam" id="PF13432">
    <property type="entry name" value="TPR_16"/>
    <property type="match status" value="2"/>
</dbReference>